<reference evidence="1 2" key="1">
    <citation type="journal article" date="2008" name="Proc. Natl. Acad. Sci. U.S.A.">
        <title>The genome of Cyanothece 51142, a unicellular diazotrophic cyanobacterium important in the marine nitrogen cycle.</title>
        <authorList>
            <person name="Welsh E.A."/>
            <person name="Liberton M."/>
            <person name="Stoeckel J."/>
            <person name="Loh T."/>
            <person name="Elvitigala T."/>
            <person name="Wang C."/>
            <person name="Wollam A."/>
            <person name="Fulton R.S."/>
            <person name="Clifton S.W."/>
            <person name="Jacobs J.M."/>
            <person name="Aurora R."/>
            <person name="Ghosh B.K."/>
            <person name="Sherman L.A."/>
            <person name="Smith R.D."/>
            <person name="Wilson R.K."/>
            <person name="Pakrasi H.B."/>
        </authorList>
    </citation>
    <scope>NUCLEOTIDE SEQUENCE [LARGE SCALE GENOMIC DNA]</scope>
    <source>
        <strain evidence="2">ATCC 51142 / BH68</strain>
    </source>
</reference>
<evidence type="ECO:0000313" key="1">
    <source>
        <dbReference type="EMBL" id="ACB51258.1"/>
    </source>
</evidence>
<dbReference type="HOGENOM" id="CLU_069770_0_0_3"/>
<gene>
    <name evidence="1" type="ordered locus">cce_1908</name>
</gene>
<dbReference type="KEGG" id="cyt:cce_1908"/>
<evidence type="ECO:0008006" key="3">
    <source>
        <dbReference type="Google" id="ProtNLM"/>
    </source>
</evidence>
<dbReference type="RefSeq" id="WP_009545718.1">
    <property type="nucleotide sequence ID" value="NC_010546.1"/>
</dbReference>
<accession>B1X0G9</accession>
<sequence length="246" mass="25744">MLNLNYGKSGMASAIALLMGITALSPFYNLKPATAQLLPRPSQPSSPSRNYGTTSVTIPAGTRIPMQFQNGERILVSPEETLSITLQTAATIRDSNRNVLIPAGSDVNGEIRPVNGGSQFFAREIIVNGQRYPFNATSRVVSRTETIRQGANIGEILGGTVAGAGAAAIIAGVTGDRRIDALEVLAGAAVGTLAGWGLPEAGIIGGGEATVIAIEPEQDFLLTLQSSFSIASNSNYQNTRYPLSLR</sequence>
<dbReference type="OrthoDB" id="9767597at2"/>
<dbReference type="Proteomes" id="UP000001203">
    <property type="component" value="Chromosome circular"/>
</dbReference>
<dbReference type="STRING" id="43989.cce_1908"/>
<protein>
    <recommendedName>
        <fullName evidence="3">S-layer protein</fullName>
    </recommendedName>
</protein>
<dbReference type="AlphaFoldDB" id="B1X0G9"/>
<evidence type="ECO:0000313" key="2">
    <source>
        <dbReference type="Proteomes" id="UP000001203"/>
    </source>
</evidence>
<organism evidence="1 2">
    <name type="scientific">Crocosphaera subtropica (strain ATCC 51142 / BH68)</name>
    <name type="common">Cyanothece sp. (strain ATCC 51142)</name>
    <dbReference type="NCBI Taxonomy" id="43989"/>
    <lineage>
        <taxon>Bacteria</taxon>
        <taxon>Bacillati</taxon>
        <taxon>Cyanobacteriota</taxon>
        <taxon>Cyanophyceae</taxon>
        <taxon>Oscillatoriophycideae</taxon>
        <taxon>Chroococcales</taxon>
        <taxon>Aphanothecaceae</taxon>
        <taxon>Crocosphaera</taxon>
        <taxon>Crocosphaera subtropica</taxon>
    </lineage>
</organism>
<keyword evidence="2" id="KW-1185">Reference proteome</keyword>
<name>B1X0G9_CROS5</name>
<dbReference type="eggNOG" id="COG2948">
    <property type="taxonomic scope" value="Bacteria"/>
</dbReference>
<dbReference type="EMBL" id="CP000806">
    <property type="protein sequence ID" value="ACB51258.1"/>
    <property type="molecule type" value="Genomic_DNA"/>
</dbReference>
<proteinExistence type="predicted"/>